<dbReference type="Pfam" id="PF00160">
    <property type="entry name" value="Pro_isomerase"/>
    <property type="match status" value="1"/>
</dbReference>
<keyword evidence="6" id="KW-1185">Reference proteome</keyword>
<reference evidence="5 6" key="1">
    <citation type="journal article" date="2014" name="Mol. Plant">
        <title>Chromosome Scale Genome Assembly and Transcriptome Profiling of Nannochloropsis gaditana in Nitrogen Depletion.</title>
        <authorList>
            <person name="Corteggiani Carpinelli E."/>
            <person name="Telatin A."/>
            <person name="Vitulo N."/>
            <person name="Forcato C."/>
            <person name="D'Angelo M."/>
            <person name="Schiavon R."/>
            <person name="Vezzi A."/>
            <person name="Giacometti G.M."/>
            <person name="Morosinotto T."/>
            <person name="Valle G."/>
        </authorList>
    </citation>
    <scope>NUCLEOTIDE SEQUENCE [LARGE SCALE GENOMIC DNA]</scope>
    <source>
        <strain evidence="5 6">B-31</strain>
    </source>
</reference>
<keyword evidence="1" id="KW-0175">Coiled coil</keyword>
<dbReference type="Proteomes" id="UP000019335">
    <property type="component" value="Chromosome 1"/>
</dbReference>
<proteinExistence type="predicted"/>
<evidence type="ECO:0000259" key="4">
    <source>
        <dbReference type="Pfam" id="PF00160"/>
    </source>
</evidence>
<dbReference type="EMBL" id="AZIL01000030">
    <property type="protein sequence ID" value="EWM30557.1"/>
    <property type="molecule type" value="Genomic_DNA"/>
</dbReference>
<evidence type="ECO:0000313" key="6">
    <source>
        <dbReference type="Proteomes" id="UP000019335"/>
    </source>
</evidence>
<dbReference type="OrthoDB" id="193086at2759"/>
<comment type="caution">
    <text evidence="5">The sequence shown here is derived from an EMBL/GenBank/DDBJ whole genome shotgun (WGS) entry which is preliminary data.</text>
</comment>
<keyword evidence="3" id="KW-0812">Transmembrane</keyword>
<feature type="coiled-coil region" evidence="1">
    <location>
        <begin position="92"/>
        <end position="133"/>
    </location>
</feature>
<dbReference type="Gene3D" id="2.40.100.10">
    <property type="entry name" value="Cyclophilin-like"/>
    <property type="match status" value="1"/>
</dbReference>
<dbReference type="AlphaFoldDB" id="W7TWX2"/>
<keyword evidence="5" id="KW-0413">Isomerase</keyword>
<dbReference type="InterPro" id="IPR002130">
    <property type="entry name" value="Cyclophilin-type_PPIase_dom"/>
</dbReference>
<evidence type="ECO:0000256" key="3">
    <source>
        <dbReference type="SAM" id="Phobius"/>
    </source>
</evidence>
<sequence length="341" mass="38638">MDGGSRASHRVHGPTTSTPEYKVKHNKSSHVRGILLNSRALKLLLFFLGFLYVGVIFYCRSLLHERDDAFKSEKLKWSNELYRLHDQRSEELARSRKALTEMEKVLEQKDEALTKAEQRLTAMRNTAERLDENQLIQSLRDQNLLFNHLRWGEGPVRVLLELGGSPGTVEEAEEVEFELAPFELLPHVTHWFLTLVETGFWDGCHLIRNAPHVLQFNCRGRTAVSGNPSLLARVPGAEHGRITGRKSIVFQEFAPDFNHLPFTLGVAGRPGGEDFYVNLVDNTRNHGPGGQGPEPDPCFAEVVKGKDVLEKVHQKLTTGFLKEEDFVLIRRMLIKGEEKGT</sequence>
<feature type="transmembrane region" description="Helical" evidence="3">
    <location>
        <begin position="40"/>
        <end position="58"/>
    </location>
</feature>
<feature type="region of interest" description="Disordered" evidence="2">
    <location>
        <begin position="1"/>
        <end position="24"/>
    </location>
</feature>
<gene>
    <name evidence="5" type="ORF">Naga_100033g4</name>
</gene>
<keyword evidence="3" id="KW-1133">Transmembrane helix</keyword>
<dbReference type="SUPFAM" id="SSF50891">
    <property type="entry name" value="Cyclophilin-like"/>
    <property type="match status" value="1"/>
</dbReference>
<accession>W7TWX2</accession>
<evidence type="ECO:0000256" key="1">
    <source>
        <dbReference type="SAM" id="Coils"/>
    </source>
</evidence>
<feature type="domain" description="PPIase cyclophilin-type" evidence="4">
    <location>
        <begin position="172"/>
        <end position="317"/>
    </location>
</feature>
<protein>
    <submittedName>
        <fullName evidence="5">Cyclophilin-like peptidyl-prolyl cis-trans isomerase domain protein</fullName>
    </submittedName>
</protein>
<organism evidence="5 6">
    <name type="scientific">Nannochloropsis gaditana</name>
    <dbReference type="NCBI Taxonomy" id="72520"/>
    <lineage>
        <taxon>Eukaryota</taxon>
        <taxon>Sar</taxon>
        <taxon>Stramenopiles</taxon>
        <taxon>Ochrophyta</taxon>
        <taxon>Eustigmatophyceae</taxon>
        <taxon>Eustigmatales</taxon>
        <taxon>Monodopsidaceae</taxon>
        <taxon>Nannochloropsis</taxon>
    </lineage>
</organism>
<evidence type="ECO:0000313" key="5">
    <source>
        <dbReference type="EMBL" id="EWM30557.1"/>
    </source>
</evidence>
<keyword evidence="3" id="KW-0472">Membrane</keyword>
<name>W7TWX2_9STRA</name>
<evidence type="ECO:0000256" key="2">
    <source>
        <dbReference type="SAM" id="MobiDB-lite"/>
    </source>
</evidence>
<dbReference type="GO" id="GO:0003755">
    <property type="term" value="F:peptidyl-prolyl cis-trans isomerase activity"/>
    <property type="evidence" value="ECO:0007669"/>
    <property type="project" value="InterPro"/>
</dbReference>
<dbReference type="InterPro" id="IPR029000">
    <property type="entry name" value="Cyclophilin-like_dom_sf"/>
</dbReference>